<dbReference type="OrthoDB" id="2241241at2759"/>
<evidence type="ECO:0000256" key="3">
    <source>
        <dbReference type="ARBA" id="ARBA00022989"/>
    </source>
</evidence>
<dbReference type="AlphaFoldDB" id="M7NVA5"/>
<dbReference type="RefSeq" id="XP_007872563.1">
    <property type="nucleotide sequence ID" value="XM_007874372.1"/>
</dbReference>
<feature type="transmembrane region" description="Helical" evidence="5">
    <location>
        <begin position="417"/>
        <end position="440"/>
    </location>
</feature>
<dbReference type="PANTHER" id="PTHR23501:SF87">
    <property type="entry name" value="SIDEROPHORE IRON TRANSPORTER 2"/>
    <property type="match status" value="1"/>
</dbReference>
<comment type="subcellular location">
    <subcellularLocation>
        <location evidence="1">Membrane</location>
        <topology evidence="1">Multi-pass membrane protein</topology>
    </subcellularLocation>
</comment>
<evidence type="ECO:0000313" key="6">
    <source>
        <dbReference type="EMBL" id="EMR11066.1"/>
    </source>
</evidence>
<dbReference type="GeneID" id="19894361"/>
<dbReference type="PANTHER" id="PTHR23501">
    <property type="entry name" value="MAJOR FACILITATOR SUPERFAMILY"/>
    <property type="match status" value="1"/>
</dbReference>
<feature type="transmembrane region" description="Helical" evidence="5">
    <location>
        <begin position="452"/>
        <end position="473"/>
    </location>
</feature>
<evidence type="ECO:0000256" key="4">
    <source>
        <dbReference type="ARBA" id="ARBA00023136"/>
    </source>
</evidence>
<proteinExistence type="predicted"/>
<dbReference type="GO" id="GO:0005886">
    <property type="term" value="C:plasma membrane"/>
    <property type="evidence" value="ECO:0007669"/>
    <property type="project" value="TreeGrafter"/>
</dbReference>
<dbReference type="Proteomes" id="UP000011958">
    <property type="component" value="Unassembled WGS sequence"/>
</dbReference>
<feature type="transmembrane region" description="Helical" evidence="5">
    <location>
        <begin position="282"/>
        <end position="301"/>
    </location>
</feature>
<gene>
    <name evidence="6" type="ORF">PNEG_00663</name>
</gene>
<keyword evidence="7" id="KW-1185">Reference proteome</keyword>
<evidence type="ECO:0000256" key="5">
    <source>
        <dbReference type="SAM" id="Phobius"/>
    </source>
</evidence>
<protein>
    <recommendedName>
        <fullName evidence="8">Major facilitator superfamily (MFS) profile domain-containing protein</fullName>
    </recommendedName>
</protein>
<feature type="transmembrane region" description="Helical" evidence="5">
    <location>
        <begin position="157"/>
        <end position="176"/>
    </location>
</feature>
<evidence type="ECO:0000313" key="7">
    <source>
        <dbReference type="Proteomes" id="UP000011958"/>
    </source>
</evidence>
<dbReference type="VEuPathDB" id="FungiDB:PNEG_00663"/>
<feature type="transmembrane region" description="Helical" evidence="5">
    <location>
        <begin position="196"/>
        <end position="218"/>
    </location>
</feature>
<evidence type="ECO:0000256" key="1">
    <source>
        <dbReference type="ARBA" id="ARBA00004141"/>
    </source>
</evidence>
<keyword evidence="3 5" id="KW-1133">Transmembrane helix</keyword>
<sequence>MISDGLSEESYLLRQKTQRDVEGVEDISVIWTKQSLIIIYISVFVVMYCISLESQTTSNFILPATSSFGKNSLIPLINTINGILYTAVKQQMLRLSGLIGIMEVFCISLLLYDIGCLMYMISKNIITFIISSIFHTIGTTGFHVLEQFVITDTSELLNRGLLNTILNIPLLINVWVGPNLAQSIYMPKSDSEQWRWGYGIWAIVLSVVSLPMVSILYLNRLKAKEMGLLSIEDNHSRTICAFIKRLFVELDLVGIIILSLGFSLFFFQLIHEFPVLYDAKSVYISSILIILIVLCVVFPLWEFHYAKFPIFSKGLFKMEEITIGYFSSFFYFMGFYLYNNYFTTYLYVTKSNSIKRIGYLNNVFSFTSTIVAIFVGIFVKYNKIYRIFVYIGSPIYIIGIIFMIYNLRTDESVMEMVISQAIIGISGGFYNMSTLVGIQISSTRQQVAINTAVFLTLASVGGAIGSAISGIVWSNLLPKMLNFYSKYLNLFLTPSDYLLIIGSPFMLDQHVKFAKGTVGRMVIVLAYNDVMRTLYICSVICAVPMLLCVMFTENIHIDKTAQDSFKVIDMYRDSDELK</sequence>
<feature type="transmembrane region" description="Helical" evidence="5">
    <location>
        <begin position="246"/>
        <end position="270"/>
    </location>
</feature>
<feature type="transmembrane region" description="Helical" evidence="5">
    <location>
        <begin position="98"/>
        <end position="120"/>
    </location>
</feature>
<dbReference type="Gene3D" id="1.20.1250.20">
    <property type="entry name" value="MFS general substrate transporter like domains"/>
    <property type="match status" value="2"/>
</dbReference>
<feature type="transmembrane region" description="Helical" evidence="5">
    <location>
        <begin position="322"/>
        <end position="339"/>
    </location>
</feature>
<dbReference type="InterPro" id="IPR036259">
    <property type="entry name" value="MFS_trans_sf"/>
</dbReference>
<name>M7NVA5_PNEMU</name>
<dbReference type="HOGENOM" id="CLU_012970_2_0_1"/>
<keyword evidence="2 5" id="KW-0812">Transmembrane</keyword>
<dbReference type="STRING" id="1069680.M7NVA5"/>
<feature type="transmembrane region" description="Helical" evidence="5">
    <location>
        <begin position="533"/>
        <end position="552"/>
    </location>
</feature>
<evidence type="ECO:0000256" key="2">
    <source>
        <dbReference type="ARBA" id="ARBA00022692"/>
    </source>
</evidence>
<dbReference type="Pfam" id="PF07690">
    <property type="entry name" value="MFS_1"/>
    <property type="match status" value="1"/>
</dbReference>
<dbReference type="eggNOG" id="KOG0254">
    <property type="taxonomic scope" value="Eukaryota"/>
</dbReference>
<organism evidence="6 7">
    <name type="scientific">Pneumocystis murina (strain B123)</name>
    <name type="common">Mouse pneumocystis pneumonia agent</name>
    <name type="synonym">Pneumocystis carinii f. sp. muris</name>
    <dbReference type="NCBI Taxonomy" id="1069680"/>
    <lineage>
        <taxon>Eukaryota</taxon>
        <taxon>Fungi</taxon>
        <taxon>Dikarya</taxon>
        <taxon>Ascomycota</taxon>
        <taxon>Taphrinomycotina</taxon>
        <taxon>Pneumocystomycetes</taxon>
        <taxon>Pneumocystaceae</taxon>
        <taxon>Pneumocystis</taxon>
    </lineage>
</organism>
<dbReference type="GO" id="GO:0022857">
    <property type="term" value="F:transmembrane transporter activity"/>
    <property type="evidence" value="ECO:0007669"/>
    <property type="project" value="InterPro"/>
</dbReference>
<reference evidence="7" key="1">
    <citation type="journal article" date="2016" name="Nat. Commun.">
        <title>Genome analysis of three Pneumocystis species reveals adaptation mechanisms to life exclusively in mammalian hosts.</title>
        <authorList>
            <person name="Ma L."/>
            <person name="Chen Z."/>
            <person name="Huang D.W."/>
            <person name="Kutty G."/>
            <person name="Ishihara M."/>
            <person name="Wang H."/>
            <person name="Abouelleil A."/>
            <person name="Bishop L."/>
            <person name="Davey E."/>
            <person name="Deng R."/>
            <person name="Deng X."/>
            <person name="Fan L."/>
            <person name="Fantoni G."/>
            <person name="Fitzgerald M."/>
            <person name="Gogineni E."/>
            <person name="Goldberg J.M."/>
            <person name="Handley G."/>
            <person name="Hu X."/>
            <person name="Huber C."/>
            <person name="Jiao X."/>
            <person name="Jones K."/>
            <person name="Levin J.Z."/>
            <person name="Liu Y."/>
            <person name="Macdonald P."/>
            <person name="Melnikov A."/>
            <person name="Raley C."/>
            <person name="Sassi M."/>
            <person name="Sherman B.T."/>
            <person name="Song X."/>
            <person name="Sykes S."/>
            <person name="Tran B."/>
            <person name="Walsh L."/>
            <person name="Xia Y."/>
            <person name="Yang J."/>
            <person name="Young S."/>
            <person name="Zeng Q."/>
            <person name="Zheng X."/>
            <person name="Stephens R."/>
            <person name="Nusbaum C."/>
            <person name="Birren B.W."/>
            <person name="Azadi P."/>
            <person name="Lempicki R.A."/>
            <person name="Cuomo C.A."/>
            <person name="Kovacs J.A."/>
        </authorList>
    </citation>
    <scope>NUCLEOTIDE SEQUENCE [LARGE SCALE GENOMIC DNA]</scope>
    <source>
        <strain evidence="7">B123</strain>
    </source>
</reference>
<feature type="transmembrane region" description="Helical" evidence="5">
    <location>
        <begin position="359"/>
        <end position="380"/>
    </location>
</feature>
<feature type="transmembrane region" description="Helical" evidence="5">
    <location>
        <begin position="387"/>
        <end position="405"/>
    </location>
</feature>
<dbReference type="EMBL" id="AFWA02000002">
    <property type="protein sequence ID" value="EMR11066.1"/>
    <property type="molecule type" value="Genomic_DNA"/>
</dbReference>
<feature type="transmembrane region" description="Helical" evidence="5">
    <location>
        <begin position="30"/>
        <end position="50"/>
    </location>
</feature>
<feature type="transmembrane region" description="Helical" evidence="5">
    <location>
        <begin position="126"/>
        <end position="145"/>
    </location>
</feature>
<dbReference type="SUPFAM" id="SSF103473">
    <property type="entry name" value="MFS general substrate transporter"/>
    <property type="match status" value="1"/>
</dbReference>
<dbReference type="InterPro" id="IPR011701">
    <property type="entry name" value="MFS"/>
</dbReference>
<comment type="caution">
    <text evidence="6">The sequence shown here is derived from an EMBL/GenBank/DDBJ whole genome shotgun (WGS) entry which is preliminary data.</text>
</comment>
<dbReference type="OMA" id="LMREPTI"/>
<evidence type="ECO:0008006" key="8">
    <source>
        <dbReference type="Google" id="ProtNLM"/>
    </source>
</evidence>
<keyword evidence="4 5" id="KW-0472">Membrane</keyword>
<accession>M7NVA5</accession>